<protein>
    <recommendedName>
        <fullName evidence="4">DUF1461 domain-containing protein</fullName>
    </recommendedName>
</protein>
<feature type="transmembrane region" description="Helical" evidence="1">
    <location>
        <begin position="219"/>
        <end position="240"/>
    </location>
</feature>
<dbReference type="EMBL" id="AP025730">
    <property type="protein sequence ID" value="BDI07708.1"/>
    <property type="molecule type" value="Genomic_DNA"/>
</dbReference>
<keyword evidence="1" id="KW-0472">Membrane</keyword>
<feature type="transmembrane region" description="Helical" evidence="1">
    <location>
        <begin position="141"/>
        <end position="159"/>
    </location>
</feature>
<gene>
    <name evidence="2" type="ORF">CATMQ487_46780</name>
</gene>
<accession>A0ABN6PUL1</accession>
<proteinExistence type="predicted"/>
<evidence type="ECO:0000313" key="2">
    <source>
        <dbReference type="EMBL" id="BDI07708.1"/>
    </source>
</evidence>
<feature type="transmembrane region" description="Helical" evidence="1">
    <location>
        <begin position="247"/>
        <end position="270"/>
    </location>
</feature>
<feature type="transmembrane region" description="Helical" evidence="1">
    <location>
        <begin position="166"/>
        <end position="186"/>
    </location>
</feature>
<dbReference type="Proteomes" id="UP001057498">
    <property type="component" value="Chromosome"/>
</dbReference>
<keyword evidence="3" id="KW-1185">Reference proteome</keyword>
<keyword evidence="1" id="KW-0812">Transmembrane</keyword>
<feature type="transmembrane region" description="Helical" evidence="1">
    <location>
        <begin position="20"/>
        <end position="41"/>
    </location>
</feature>
<name>A0ABN6PUL1_9BURK</name>
<feature type="transmembrane region" description="Helical" evidence="1">
    <location>
        <begin position="307"/>
        <end position="325"/>
    </location>
</feature>
<evidence type="ECO:0008006" key="4">
    <source>
        <dbReference type="Google" id="ProtNLM"/>
    </source>
</evidence>
<organism evidence="2 3">
    <name type="scientific">Sphaerotilus microaerophilus</name>
    <dbReference type="NCBI Taxonomy" id="2914710"/>
    <lineage>
        <taxon>Bacteria</taxon>
        <taxon>Pseudomonadati</taxon>
        <taxon>Pseudomonadota</taxon>
        <taxon>Betaproteobacteria</taxon>
        <taxon>Burkholderiales</taxon>
        <taxon>Sphaerotilaceae</taxon>
        <taxon>Sphaerotilus</taxon>
    </lineage>
</organism>
<evidence type="ECO:0000256" key="1">
    <source>
        <dbReference type="SAM" id="Phobius"/>
    </source>
</evidence>
<evidence type="ECO:0000313" key="3">
    <source>
        <dbReference type="Proteomes" id="UP001057498"/>
    </source>
</evidence>
<reference evidence="2" key="1">
    <citation type="submission" date="2022-04" db="EMBL/GenBank/DDBJ databases">
        <title>Whole genome sequence of Sphaerotilus sp. FB-5.</title>
        <authorList>
            <person name="Takeda M."/>
            <person name="Narihara S."/>
            <person name="Akimoto M."/>
            <person name="Akimoto R."/>
            <person name="Nishiyashiki S."/>
            <person name="Murakami T."/>
        </authorList>
    </citation>
    <scope>NUCLEOTIDE SEQUENCE</scope>
    <source>
        <strain evidence="2">FB-5</strain>
    </source>
</reference>
<sequence length="339" mass="37289">MPAALATSASPATRKQTRLIRLLTLVALLAMVAAYFAPIWWVSLTAPNYPKDAFPDGIRIHFHFDGVHNGCKAAVRGSQLANETLQEDLAKDTERYNPVLDAKKDVNKDAKGLDCVHEMNTINHYVGMFPISTGAPVEKPLAKFFFGFFAVMLLAFAAIERRTRLLVLGVGFSAVAVWAVVDQFVLGHLASHVKAYVDEAGTFFKEPEKIRAWGDNVTLVTKVVVGVLVLAMGIVFAGVAKLRSFELLMALVPALLPVFFVIEYATWLWFFGHNLHPWGAFTVKPFMPTVFGEGKVAQFSTFSYPHYGYALLLAASACLLVALLLRRKQLREEAAGSLA</sequence>
<keyword evidence="1" id="KW-1133">Transmembrane helix</keyword>
<dbReference type="RefSeq" id="WP_251970875.1">
    <property type="nucleotide sequence ID" value="NZ_AP025730.1"/>
</dbReference>